<keyword evidence="5" id="KW-1185">Reference proteome</keyword>
<feature type="transmembrane region" description="Helical" evidence="2">
    <location>
        <begin position="197"/>
        <end position="218"/>
    </location>
</feature>
<comment type="caution">
    <text evidence="4">The sequence shown here is derived from an EMBL/GenBank/DDBJ whole genome shotgun (WGS) entry which is preliminary data.</text>
</comment>
<feature type="signal peptide" evidence="3">
    <location>
        <begin position="1"/>
        <end position="27"/>
    </location>
</feature>
<keyword evidence="3" id="KW-0732">Signal</keyword>
<protein>
    <submittedName>
        <fullName evidence="4">Uncharacterized protein</fullName>
    </submittedName>
</protein>
<reference evidence="4 5" key="1">
    <citation type="submission" date="2019-08" db="EMBL/GenBank/DDBJ databases">
        <title>Bacterial whole genome sequence for Glaciihabitans sp. CHu50b-6-2.</title>
        <authorList>
            <person name="Jin L."/>
        </authorList>
    </citation>
    <scope>NUCLEOTIDE SEQUENCE [LARGE SCALE GENOMIC DNA]</scope>
    <source>
        <strain evidence="4 5">CHu50b-6-2</strain>
    </source>
</reference>
<evidence type="ECO:0000313" key="4">
    <source>
        <dbReference type="EMBL" id="TXN32422.1"/>
    </source>
</evidence>
<accession>A0A5C8UXL3</accession>
<evidence type="ECO:0000256" key="3">
    <source>
        <dbReference type="SAM" id="SignalP"/>
    </source>
</evidence>
<feature type="compositionally biased region" description="Low complexity" evidence="1">
    <location>
        <begin position="301"/>
        <end position="340"/>
    </location>
</feature>
<feature type="region of interest" description="Disordered" evidence="1">
    <location>
        <begin position="262"/>
        <end position="340"/>
    </location>
</feature>
<keyword evidence="2" id="KW-0812">Transmembrane</keyword>
<feature type="compositionally biased region" description="Low complexity" evidence="1">
    <location>
        <begin position="230"/>
        <end position="247"/>
    </location>
</feature>
<feature type="region of interest" description="Disordered" evidence="1">
    <location>
        <begin position="228"/>
        <end position="247"/>
    </location>
</feature>
<evidence type="ECO:0000313" key="5">
    <source>
        <dbReference type="Proteomes" id="UP000321379"/>
    </source>
</evidence>
<keyword evidence="2" id="KW-0472">Membrane</keyword>
<name>A0A5C8UXL3_9MICO</name>
<dbReference type="RefSeq" id="WP_147781969.1">
    <property type="nucleotide sequence ID" value="NZ_VRMG01000003.1"/>
</dbReference>
<keyword evidence="2" id="KW-1133">Transmembrane helix</keyword>
<sequence length="340" mass="33988">MTVHRRAIAIALLAVAMAGFGAQTALASDEPRVPEEVASYFATGLVPRLADLYGASTYDATTKVGTVRRVLAFTKAFRSGAATTPTELTNNWVAPVSTKGDVVLGLATVWINPGSDQPELADFAPGSATVAALAAAPAGALLVRDDQVKAWFASDGTTITPLVPGKSGVTSALPNAEFRKKLLADAPTPAASEPSQGLLVAGIVLGIVVVLLAGFVLLPDRRRRARGESGDAAVADGADSGSPAEPAAPAVVVEPTVDAAVEDSDPVPAANPIAAPTVQPKRAAAKPRPSTAAKPSTAAMPSTAAKPGTAAKTTSRSRTSPSAPVAPAPVAAGSGSDLDG</sequence>
<proteinExistence type="predicted"/>
<dbReference type="EMBL" id="VRMG01000003">
    <property type="protein sequence ID" value="TXN32422.1"/>
    <property type="molecule type" value="Genomic_DNA"/>
</dbReference>
<dbReference type="Proteomes" id="UP000321379">
    <property type="component" value="Unassembled WGS sequence"/>
</dbReference>
<feature type="chain" id="PRO_5022837126" evidence="3">
    <location>
        <begin position="28"/>
        <end position="340"/>
    </location>
</feature>
<gene>
    <name evidence="4" type="ORF">FVP33_02100</name>
</gene>
<dbReference type="AlphaFoldDB" id="A0A5C8UXL3"/>
<evidence type="ECO:0000256" key="2">
    <source>
        <dbReference type="SAM" id="Phobius"/>
    </source>
</evidence>
<organism evidence="4 5">
    <name type="scientific">Lacisediminihabitans profunda</name>
    <dbReference type="NCBI Taxonomy" id="2594790"/>
    <lineage>
        <taxon>Bacteria</taxon>
        <taxon>Bacillati</taxon>
        <taxon>Actinomycetota</taxon>
        <taxon>Actinomycetes</taxon>
        <taxon>Micrococcales</taxon>
        <taxon>Microbacteriaceae</taxon>
        <taxon>Lacisediminihabitans</taxon>
    </lineage>
</organism>
<evidence type="ECO:0000256" key="1">
    <source>
        <dbReference type="SAM" id="MobiDB-lite"/>
    </source>
</evidence>